<protein>
    <submittedName>
        <fullName evidence="2">Conjugative transfer system protein</fullName>
    </submittedName>
</protein>
<evidence type="ECO:0000313" key="2">
    <source>
        <dbReference type="EMBL" id="STN25002.1"/>
    </source>
</evidence>
<keyword evidence="1" id="KW-1133">Transmembrane helix</keyword>
<organism evidence="2 3">
    <name type="scientific">Escherichia coli</name>
    <dbReference type="NCBI Taxonomy" id="562"/>
    <lineage>
        <taxon>Bacteria</taxon>
        <taxon>Pseudomonadati</taxon>
        <taxon>Pseudomonadota</taxon>
        <taxon>Gammaproteobacteria</taxon>
        <taxon>Enterobacterales</taxon>
        <taxon>Enterobacteriaceae</taxon>
        <taxon>Escherichia</taxon>
    </lineage>
</organism>
<dbReference type="AlphaFoldDB" id="A0A377F4R3"/>
<sequence length="143" mass="16002">MAADNSARAVFIRGLLLLGMMLYLIYSLGFQNTDELKQQITQEVNASRSLISNDRWLSVIANSEATLSTLINDYKLIDYLNTILIPDTSTPARGMNYVAEKMSSVKLHYGKKSTPADLSVHFPMESDTRLADCVFTIPNCYAR</sequence>
<gene>
    <name evidence="2" type="ORF">NCTC13148_05399</name>
</gene>
<feature type="transmembrane region" description="Helical" evidence="1">
    <location>
        <begin position="6"/>
        <end position="26"/>
    </location>
</feature>
<reference evidence="2 3" key="1">
    <citation type="submission" date="2018-06" db="EMBL/GenBank/DDBJ databases">
        <authorList>
            <consortium name="Pathogen Informatics"/>
            <person name="Doyle S."/>
        </authorList>
    </citation>
    <scope>NUCLEOTIDE SEQUENCE [LARGE SCALE GENOMIC DNA]</scope>
    <source>
        <strain evidence="2 3">NCTC13148</strain>
    </source>
</reference>
<name>A0A377F4R3_ECOLX</name>
<keyword evidence="1" id="KW-0472">Membrane</keyword>
<accession>A0A377F4R3</accession>
<dbReference type="Proteomes" id="UP000254255">
    <property type="component" value="Unassembled WGS sequence"/>
</dbReference>
<proteinExistence type="predicted"/>
<keyword evidence="1" id="KW-0812">Transmembrane</keyword>
<dbReference type="EMBL" id="UGET01000005">
    <property type="protein sequence ID" value="STN25002.1"/>
    <property type="molecule type" value="Genomic_DNA"/>
</dbReference>
<evidence type="ECO:0000313" key="3">
    <source>
        <dbReference type="Proteomes" id="UP000254255"/>
    </source>
</evidence>
<evidence type="ECO:0000256" key="1">
    <source>
        <dbReference type="SAM" id="Phobius"/>
    </source>
</evidence>